<feature type="transmembrane region" description="Helical" evidence="7">
    <location>
        <begin position="60"/>
        <end position="77"/>
    </location>
</feature>
<feature type="transmembrane region" description="Helical" evidence="7">
    <location>
        <begin position="205"/>
        <end position="226"/>
    </location>
</feature>
<dbReference type="NCBIfam" id="NF010449">
    <property type="entry name" value="PRK13875.1"/>
    <property type="match status" value="1"/>
</dbReference>
<evidence type="ECO:0000256" key="7">
    <source>
        <dbReference type="SAM" id="Phobius"/>
    </source>
</evidence>
<evidence type="ECO:0000256" key="1">
    <source>
        <dbReference type="ARBA" id="ARBA00004141"/>
    </source>
</evidence>
<dbReference type="Proteomes" id="UP000440304">
    <property type="component" value="Unassembled WGS sequence"/>
</dbReference>
<dbReference type="RefSeq" id="WP_160787722.1">
    <property type="nucleotide sequence ID" value="NZ_CP086610.1"/>
</dbReference>
<dbReference type="Pfam" id="PF04610">
    <property type="entry name" value="TrbL"/>
    <property type="match status" value="1"/>
</dbReference>
<dbReference type="NCBIfam" id="TIGR02783">
    <property type="entry name" value="TrbL_P"/>
    <property type="match status" value="1"/>
</dbReference>
<protein>
    <submittedName>
        <fullName evidence="8">P-type conjugative transfer protein TrbL</fullName>
    </submittedName>
</protein>
<feature type="transmembrane region" description="Helical" evidence="7">
    <location>
        <begin position="271"/>
        <end position="296"/>
    </location>
</feature>
<keyword evidence="4 7" id="KW-1133">Transmembrane helix</keyword>
<comment type="similarity">
    <text evidence="2">Belongs to the TrbL/VirB6 family.</text>
</comment>
<reference evidence="8 9" key="1">
    <citation type="submission" date="2019-12" db="EMBL/GenBank/DDBJ databases">
        <title>Shinella granuli gen. nov., sp. nov., and proposal of the reclassification of Zoogloea ramigera ATCC 19623 as Shinella zoogloeoides sp. nov.</title>
        <authorList>
            <person name="Gao J."/>
        </authorList>
    </citation>
    <scope>NUCLEOTIDE SEQUENCE [LARGE SCALE GENOMIC DNA]</scope>
    <source>
        <strain evidence="8 9">DSM 287</strain>
    </source>
</reference>
<evidence type="ECO:0000256" key="4">
    <source>
        <dbReference type="ARBA" id="ARBA00022989"/>
    </source>
</evidence>
<dbReference type="GO" id="GO:0030255">
    <property type="term" value="P:protein secretion by the type IV secretion system"/>
    <property type="evidence" value="ECO:0007669"/>
    <property type="project" value="InterPro"/>
</dbReference>
<comment type="subcellular location">
    <subcellularLocation>
        <location evidence="1">Membrane</location>
        <topology evidence="1">Multi-pass membrane protein</topology>
    </subcellularLocation>
</comment>
<feature type="transmembrane region" description="Helical" evidence="7">
    <location>
        <begin position="29"/>
        <end position="48"/>
    </location>
</feature>
<organism evidence="8 9">
    <name type="scientific">Shinella zoogloeoides</name>
    <name type="common">Crabtreella saccharophila</name>
    <dbReference type="NCBI Taxonomy" id="352475"/>
    <lineage>
        <taxon>Bacteria</taxon>
        <taxon>Pseudomonadati</taxon>
        <taxon>Pseudomonadota</taxon>
        <taxon>Alphaproteobacteria</taxon>
        <taxon>Hyphomicrobiales</taxon>
        <taxon>Rhizobiaceae</taxon>
        <taxon>Shinella</taxon>
    </lineage>
</organism>
<evidence type="ECO:0000256" key="2">
    <source>
        <dbReference type="ARBA" id="ARBA00007802"/>
    </source>
</evidence>
<evidence type="ECO:0000256" key="6">
    <source>
        <dbReference type="SAM" id="MobiDB-lite"/>
    </source>
</evidence>
<feature type="region of interest" description="Disordered" evidence="6">
    <location>
        <begin position="382"/>
        <end position="454"/>
    </location>
</feature>
<feature type="compositionally biased region" description="Polar residues" evidence="6">
    <location>
        <begin position="439"/>
        <end position="454"/>
    </location>
</feature>
<comment type="caution">
    <text evidence="8">The sequence shown here is derived from an EMBL/GenBank/DDBJ whole genome shotgun (WGS) entry which is preliminary data.</text>
</comment>
<dbReference type="OrthoDB" id="9788052at2"/>
<dbReference type="EMBL" id="WUML01000022">
    <property type="protein sequence ID" value="MXO02434.1"/>
    <property type="molecule type" value="Genomic_DNA"/>
</dbReference>
<sequence length="454" mass="45359">MGGTGVIDNFLGVFTQYIDSGFGLLSGEVAFVATTLIVIDVTLAALFWSWGADDDIIARLVKKTLFVGVFAYLIGNWNNLAKIVFESFAGLGLKGSGTGFSTADLMRPGKVAQTGLDAARPLLESISDLMGWIAFFENFIQIACLLFAWALVILAFFILAIQLFVTLIEFKLTTLAGFVLIPFGLFGKTAFMAERVLGNVISSGIKVLVLAVIIGIGSTLFSQFTQGFGGQTPSIDDAMAVVLAALSLLGLGVFGPGIASGLVSGGPQLGAGAAVGTGLAAAGATMAAGGGAMLAARGGAAMLSGGAAAVRGATTAAGAASSAYSLGSLGKSGASGVASGLGGVTRAAGSAAGNAVASPLRRASATVKSSFSDGVKSGFGATGGASTMGTVGSPTEAGNDTAETKTVKGQPDWAKRMQRSQRVTHGVQATAHAVRSGDSHASGSSVNLSESDRS</sequence>
<dbReference type="InterPro" id="IPR014150">
    <property type="entry name" value="Conjugal_tfr_TrbL"/>
</dbReference>
<accession>A0A6N8TMS2</accession>
<evidence type="ECO:0000256" key="3">
    <source>
        <dbReference type="ARBA" id="ARBA00022692"/>
    </source>
</evidence>
<keyword evidence="3 7" id="KW-0812">Transmembrane</keyword>
<evidence type="ECO:0000313" key="8">
    <source>
        <dbReference type="EMBL" id="MXO02434.1"/>
    </source>
</evidence>
<dbReference type="GO" id="GO:0016020">
    <property type="term" value="C:membrane"/>
    <property type="evidence" value="ECO:0007669"/>
    <property type="project" value="UniProtKB-SubCell"/>
</dbReference>
<feature type="transmembrane region" description="Helical" evidence="7">
    <location>
        <begin position="172"/>
        <end position="193"/>
    </location>
</feature>
<gene>
    <name evidence="8" type="primary">trbL</name>
    <name evidence="8" type="ORF">GR156_19130</name>
</gene>
<keyword evidence="5 7" id="KW-0472">Membrane</keyword>
<feature type="transmembrane region" description="Helical" evidence="7">
    <location>
        <begin position="238"/>
        <end position="259"/>
    </location>
</feature>
<feature type="compositionally biased region" description="Polar residues" evidence="6">
    <location>
        <begin position="384"/>
        <end position="398"/>
    </location>
</feature>
<dbReference type="AlphaFoldDB" id="A0A6N8TMS2"/>
<evidence type="ECO:0000313" key="9">
    <source>
        <dbReference type="Proteomes" id="UP000440304"/>
    </source>
</evidence>
<proteinExistence type="inferred from homology"/>
<evidence type="ECO:0000256" key="5">
    <source>
        <dbReference type="ARBA" id="ARBA00023136"/>
    </source>
</evidence>
<name>A0A6N8TMS2_SHIZO</name>
<feature type="transmembrane region" description="Helical" evidence="7">
    <location>
        <begin position="139"/>
        <end position="165"/>
    </location>
</feature>
<dbReference type="InterPro" id="IPR007688">
    <property type="entry name" value="Conjugal_tfr_TrbL/VirB6"/>
</dbReference>